<feature type="signal peptide" evidence="2">
    <location>
        <begin position="1"/>
        <end position="18"/>
    </location>
</feature>
<keyword evidence="1" id="KW-0175">Coiled coil</keyword>
<dbReference type="Proteomes" id="UP001648503">
    <property type="component" value="Unassembled WGS sequence"/>
</dbReference>
<reference evidence="3 4" key="1">
    <citation type="submission" date="2021-02" db="EMBL/GenBank/DDBJ databases">
        <title>Variation within the Batrachochytrium salamandrivorans European outbreak.</title>
        <authorList>
            <person name="Kelly M."/>
            <person name="Pasmans F."/>
            <person name="Shea T.P."/>
            <person name="Munoz J.F."/>
            <person name="Carranza S."/>
            <person name="Cuomo C.A."/>
            <person name="Martel A."/>
        </authorList>
    </citation>
    <scope>NUCLEOTIDE SEQUENCE [LARGE SCALE GENOMIC DNA]</scope>
    <source>
        <strain evidence="3 4">AMFP18/2</strain>
    </source>
</reference>
<organism evidence="3 4">
    <name type="scientific">Batrachochytrium salamandrivorans</name>
    <dbReference type="NCBI Taxonomy" id="1357716"/>
    <lineage>
        <taxon>Eukaryota</taxon>
        <taxon>Fungi</taxon>
        <taxon>Fungi incertae sedis</taxon>
        <taxon>Chytridiomycota</taxon>
        <taxon>Chytridiomycota incertae sedis</taxon>
        <taxon>Chytridiomycetes</taxon>
        <taxon>Rhizophydiales</taxon>
        <taxon>Rhizophydiales incertae sedis</taxon>
        <taxon>Batrachochytrium</taxon>
    </lineage>
</organism>
<gene>
    <name evidence="3" type="ORF">BASA50_003927</name>
</gene>
<sequence>MQFLYLFSFVVAVSYAAALPQPAGLSEKYSNNVDATLASGLEARSYQPGSNSHKDSATLVSAENNLATAPENVKAAGAVLGDSTGKLLVEYAQRSLQVTDILNNWVKDAEKNLFGAIKAGLGNKQYSKVKSLLKDVSEKLAADASYNLQQVTAALSNIENKVDFVKLEVEAVQVEFVHVFEDYKFYIKTLRPHLDKFASGQDTNKYLSDGVESLVEFSLKQEALYFIVREGIPDAIY</sequence>
<feature type="chain" id="PRO_5046892575" evidence="2">
    <location>
        <begin position="19"/>
        <end position="237"/>
    </location>
</feature>
<evidence type="ECO:0000256" key="2">
    <source>
        <dbReference type="SAM" id="SignalP"/>
    </source>
</evidence>
<evidence type="ECO:0000256" key="1">
    <source>
        <dbReference type="SAM" id="Coils"/>
    </source>
</evidence>
<dbReference type="EMBL" id="JAFCIX010000116">
    <property type="protein sequence ID" value="KAH6598044.1"/>
    <property type="molecule type" value="Genomic_DNA"/>
</dbReference>
<keyword evidence="2" id="KW-0732">Signal</keyword>
<protein>
    <submittedName>
        <fullName evidence="3">Uncharacterized protein</fullName>
    </submittedName>
</protein>
<accession>A0ABQ8FJJ8</accession>
<keyword evidence="4" id="KW-1185">Reference proteome</keyword>
<name>A0ABQ8FJJ8_9FUNG</name>
<proteinExistence type="predicted"/>
<evidence type="ECO:0000313" key="3">
    <source>
        <dbReference type="EMBL" id="KAH6598044.1"/>
    </source>
</evidence>
<evidence type="ECO:0000313" key="4">
    <source>
        <dbReference type="Proteomes" id="UP001648503"/>
    </source>
</evidence>
<feature type="coiled-coil region" evidence="1">
    <location>
        <begin position="148"/>
        <end position="175"/>
    </location>
</feature>
<comment type="caution">
    <text evidence="3">The sequence shown here is derived from an EMBL/GenBank/DDBJ whole genome shotgun (WGS) entry which is preliminary data.</text>
</comment>